<evidence type="ECO:0000313" key="2">
    <source>
        <dbReference type="EMBL" id="EDR06956.1"/>
    </source>
</evidence>
<keyword evidence="3" id="KW-1185">Reference proteome</keyword>
<dbReference type="HOGENOM" id="CLU_012132_0_0_1"/>
<proteinExistence type="predicted"/>
<protein>
    <submittedName>
        <fullName evidence="2">Predicted protein</fullName>
    </submittedName>
</protein>
<feature type="compositionally biased region" description="Pro residues" evidence="1">
    <location>
        <begin position="491"/>
        <end position="508"/>
    </location>
</feature>
<dbReference type="KEGG" id="lbc:LACBIDRAFT_328349"/>
<feature type="compositionally biased region" description="Polar residues" evidence="1">
    <location>
        <begin position="571"/>
        <end position="581"/>
    </location>
</feature>
<sequence length="899" mass="100585">MKDSSDKLNEIVVATSARYRTKLGNCGRQILSNIPSCQGRFDACVSPQYQFAQPSWAPHVRRHSYSTLESPEFANLVEITDGTSRRFIKFRYIDELLVRNEKLDIRITELQVISHSNPAIALEDTWRWNRPVVTSEDINELRTIGSFDRVLDELTQLQRNLKMKVAWIDMVEKLQSTPSWSRASNRPFEMADNSYMGVWLSDTDQEDVDWFLAHRIPCFIAHKLRGGELERLIDEGFGRKDPSFIHGTPVENLNTPFNAVEAHLRRQHVIITHSDEDNAIGSEEPLDPPEALAASYSLSQRQWARGGEAPIAYSSLPSHTTHDAIPSYQIDFSDWDADPLDYIEIDPHRVAWVRPPPVIRSSGGKWEKWAEKTIDKLEGQFFVAKVGQNYSDFHGASYFDRANNREIFLLEEAPLLPGVVSERETFGFPCPRHLHFVVTPQNKDPRPAKASSWLYLIKDPKRNDVGLRAMQPEAGALPFKDEFRASGSKRPPSPPPSPGPPGPPPPMTFIPYSSPETRGINDGERPISPADSLLAAPQEETWELDLGDDAMGPQIPGIPSEDVEMSMVDLGSNSPELTSQPLPLDHPHSSTPNQPAPGTSSSAPTPLRTTTAPPSSRARTRMPRQSSPHRASRKHGRRRSRTPSPPRRRGDSYRPTGEEDRRRSTRRPSEAVPAPPPQNPWSSPTLPAPNSWAPANPYAQGHNSMSWGPPPGYMPWGFNPQAPAPWSVHYPGYYPTENSAPNWPLPGYPFVPPHNCLSCHNCRLQSPPLTTTGTPTSFTPLSQRLRNPAPLLSRFTPSSSLAQWMQPSSSEFLQGSSSRPLAGPSSRTLAQRMGTDPEDGELPDWDEDESTSQARRSRRGGRKERERDKRRAARGEPPAPGKGKRRDRRGRGDDDGSFV</sequence>
<feature type="compositionally biased region" description="Low complexity" evidence="1">
    <location>
        <begin position="596"/>
        <end position="617"/>
    </location>
</feature>
<dbReference type="InParanoid" id="B0DEL4"/>
<dbReference type="RefSeq" id="XP_001882329.1">
    <property type="nucleotide sequence ID" value="XM_001882294.1"/>
</dbReference>
<feature type="compositionally biased region" description="Acidic residues" evidence="1">
    <location>
        <begin position="836"/>
        <end position="850"/>
    </location>
</feature>
<reference evidence="2 3" key="1">
    <citation type="journal article" date="2008" name="Nature">
        <title>The genome of Laccaria bicolor provides insights into mycorrhizal symbiosis.</title>
        <authorList>
            <person name="Martin F."/>
            <person name="Aerts A."/>
            <person name="Ahren D."/>
            <person name="Brun A."/>
            <person name="Danchin E.G.J."/>
            <person name="Duchaussoy F."/>
            <person name="Gibon J."/>
            <person name="Kohler A."/>
            <person name="Lindquist E."/>
            <person name="Pereda V."/>
            <person name="Salamov A."/>
            <person name="Shapiro H.J."/>
            <person name="Wuyts J."/>
            <person name="Blaudez D."/>
            <person name="Buee M."/>
            <person name="Brokstein P."/>
            <person name="Canbaeck B."/>
            <person name="Cohen D."/>
            <person name="Courty P.E."/>
            <person name="Coutinho P.M."/>
            <person name="Delaruelle C."/>
            <person name="Detter J.C."/>
            <person name="Deveau A."/>
            <person name="DiFazio S."/>
            <person name="Duplessis S."/>
            <person name="Fraissinet-Tachet L."/>
            <person name="Lucic E."/>
            <person name="Frey-Klett P."/>
            <person name="Fourrey C."/>
            <person name="Feussner I."/>
            <person name="Gay G."/>
            <person name="Grimwood J."/>
            <person name="Hoegger P.J."/>
            <person name="Jain P."/>
            <person name="Kilaru S."/>
            <person name="Labbe J."/>
            <person name="Lin Y.C."/>
            <person name="Legue V."/>
            <person name="Le Tacon F."/>
            <person name="Marmeisse R."/>
            <person name="Melayah D."/>
            <person name="Montanini B."/>
            <person name="Muratet M."/>
            <person name="Nehls U."/>
            <person name="Niculita-Hirzel H."/>
            <person name="Oudot-Le Secq M.P."/>
            <person name="Peter M."/>
            <person name="Quesneville H."/>
            <person name="Rajashekar B."/>
            <person name="Reich M."/>
            <person name="Rouhier N."/>
            <person name="Schmutz J."/>
            <person name="Yin T."/>
            <person name="Chalot M."/>
            <person name="Henrissat B."/>
            <person name="Kuees U."/>
            <person name="Lucas S."/>
            <person name="Van de Peer Y."/>
            <person name="Podila G.K."/>
            <person name="Polle A."/>
            <person name="Pukkila P.J."/>
            <person name="Richardson P.M."/>
            <person name="Rouze P."/>
            <person name="Sanders I.R."/>
            <person name="Stajich J.E."/>
            <person name="Tunlid A."/>
            <person name="Tuskan G."/>
            <person name="Grigoriev I.V."/>
        </authorList>
    </citation>
    <scope>NUCLEOTIDE SEQUENCE [LARGE SCALE GENOMIC DNA]</scope>
    <source>
        <strain evidence="3">S238N-H82 / ATCC MYA-4686</strain>
    </source>
</reference>
<feature type="compositionally biased region" description="Polar residues" evidence="1">
    <location>
        <begin position="806"/>
        <end position="829"/>
    </location>
</feature>
<dbReference type="OrthoDB" id="3065040at2759"/>
<accession>B0DEL4</accession>
<feature type="compositionally biased region" description="Basic and acidic residues" evidence="1">
    <location>
        <begin position="648"/>
        <end position="662"/>
    </location>
</feature>
<gene>
    <name evidence="2" type="ORF">LACBIDRAFT_328349</name>
</gene>
<feature type="region of interest" description="Disordered" evidence="1">
    <location>
        <begin position="473"/>
        <end position="695"/>
    </location>
</feature>
<name>B0DEL4_LACBS</name>
<evidence type="ECO:0000313" key="3">
    <source>
        <dbReference type="Proteomes" id="UP000001194"/>
    </source>
</evidence>
<feature type="compositionally biased region" description="Basic residues" evidence="1">
    <location>
        <begin position="630"/>
        <end position="641"/>
    </location>
</feature>
<dbReference type="GeneID" id="6077921"/>
<dbReference type="Proteomes" id="UP000001194">
    <property type="component" value="Unassembled WGS sequence"/>
</dbReference>
<dbReference type="AlphaFoldDB" id="B0DEL4"/>
<evidence type="ECO:0000256" key="1">
    <source>
        <dbReference type="SAM" id="MobiDB-lite"/>
    </source>
</evidence>
<feature type="region of interest" description="Disordered" evidence="1">
    <location>
        <begin position="806"/>
        <end position="899"/>
    </location>
</feature>
<feature type="compositionally biased region" description="Basic and acidic residues" evidence="1">
    <location>
        <begin position="890"/>
        <end position="899"/>
    </location>
</feature>
<organism evidence="3">
    <name type="scientific">Laccaria bicolor (strain S238N-H82 / ATCC MYA-4686)</name>
    <name type="common">Bicoloured deceiver</name>
    <name type="synonym">Laccaria laccata var. bicolor</name>
    <dbReference type="NCBI Taxonomy" id="486041"/>
    <lineage>
        <taxon>Eukaryota</taxon>
        <taxon>Fungi</taxon>
        <taxon>Dikarya</taxon>
        <taxon>Basidiomycota</taxon>
        <taxon>Agaricomycotina</taxon>
        <taxon>Agaricomycetes</taxon>
        <taxon>Agaricomycetidae</taxon>
        <taxon>Agaricales</taxon>
        <taxon>Agaricineae</taxon>
        <taxon>Hydnangiaceae</taxon>
        <taxon>Laccaria</taxon>
    </lineage>
</organism>
<dbReference type="EMBL" id="DS547106">
    <property type="protein sequence ID" value="EDR06956.1"/>
    <property type="molecule type" value="Genomic_DNA"/>
</dbReference>